<name>A0A6J4IX30_9PROT</name>
<dbReference type="EMBL" id="CADCTD010000124">
    <property type="protein sequence ID" value="CAA9262617.1"/>
    <property type="molecule type" value="Genomic_DNA"/>
</dbReference>
<sequence length="64" mass="7036">EDDPDHSGRHRHAGDPRHALRRHARPGPRRRQRRPLQPADALAGGDPGHHPCVVRPAPGGFPPL</sequence>
<dbReference type="AlphaFoldDB" id="A0A6J4IX30"/>
<evidence type="ECO:0000313" key="2">
    <source>
        <dbReference type="EMBL" id="CAA9262617.1"/>
    </source>
</evidence>
<gene>
    <name evidence="2" type="ORF">AVDCRST_MAG27-2611</name>
</gene>
<accession>A0A6J4IX30</accession>
<feature type="compositionally biased region" description="Basic residues" evidence="1">
    <location>
        <begin position="19"/>
        <end position="34"/>
    </location>
</feature>
<organism evidence="2">
    <name type="scientific">uncultured Craurococcus sp</name>
    <dbReference type="NCBI Taxonomy" id="1135998"/>
    <lineage>
        <taxon>Bacteria</taxon>
        <taxon>Pseudomonadati</taxon>
        <taxon>Pseudomonadota</taxon>
        <taxon>Alphaproteobacteria</taxon>
        <taxon>Acetobacterales</taxon>
        <taxon>Acetobacteraceae</taxon>
        <taxon>Craurococcus</taxon>
        <taxon>environmental samples</taxon>
    </lineage>
</organism>
<reference evidence="2" key="1">
    <citation type="submission" date="2020-02" db="EMBL/GenBank/DDBJ databases">
        <authorList>
            <person name="Meier V. D."/>
        </authorList>
    </citation>
    <scope>NUCLEOTIDE SEQUENCE</scope>
    <source>
        <strain evidence="2">AVDCRST_MAG27</strain>
    </source>
</reference>
<feature type="non-terminal residue" evidence="2">
    <location>
        <position position="64"/>
    </location>
</feature>
<protein>
    <submittedName>
        <fullName evidence="2">Uncharacterized protein</fullName>
    </submittedName>
</protein>
<feature type="region of interest" description="Disordered" evidence="1">
    <location>
        <begin position="1"/>
        <end position="64"/>
    </location>
</feature>
<feature type="non-terminal residue" evidence="2">
    <location>
        <position position="1"/>
    </location>
</feature>
<proteinExistence type="predicted"/>
<evidence type="ECO:0000256" key="1">
    <source>
        <dbReference type="SAM" id="MobiDB-lite"/>
    </source>
</evidence>